<feature type="domain" description="HPS5-like beta-propeller" evidence="2">
    <location>
        <begin position="63"/>
        <end position="373"/>
    </location>
</feature>
<keyword evidence="4" id="KW-1185">Reference proteome</keyword>
<dbReference type="STRING" id="75743.A0A401PKX2"/>
<evidence type="ECO:0000313" key="3">
    <source>
        <dbReference type="EMBL" id="GCB73784.1"/>
    </source>
</evidence>
<comment type="caution">
    <text evidence="3">The sequence shown here is derived from an EMBL/GenBank/DDBJ whole genome shotgun (WGS) entry which is preliminary data.</text>
</comment>
<dbReference type="Pfam" id="PF23756">
    <property type="entry name" value="Beta-prop_HPS5"/>
    <property type="match status" value="1"/>
</dbReference>
<dbReference type="Pfam" id="PF19193">
    <property type="entry name" value="Tectonin"/>
    <property type="match status" value="1"/>
</dbReference>
<dbReference type="GO" id="GO:0032527">
    <property type="term" value="P:protein exit from endoplasmic reticulum"/>
    <property type="evidence" value="ECO:0007669"/>
    <property type="project" value="TreeGrafter"/>
</dbReference>
<dbReference type="InterPro" id="IPR006624">
    <property type="entry name" value="Beta-propeller_rpt_TECPR"/>
</dbReference>
<dbReference type="EMBL" id="BFAA01000740">
    <property type="protein sequence ID" value="GCB73784.1"/>
    <property type="molecule type" value="Genomic_DNA"/>
</dbReference>
<dbReference type="SUPFAM" id="SSF50985">
    <property type="entry name" value="RCC1/BLIP-II"/>
    <property type="match status" value="2"/>
</dbReference>
<dbReference type="OMA" id="ERLWGID"/>
<sequence>MVNLPQEFRLVNLPRTPAREHNRRIDAMALDVHFTTFKEFNPLYYLLNAIPAKVQKGFRNVFVHLTALDANEDYIAVGSNIGMLYLYCRRLNKMTKYNLEGKTDIIRMVKLLACFDDLVAVGTSSGRVVLFQLVSPLPGRNKQLRRFDVGIHKSNITALTWSTNGMKLFSGDDQGKVVYAAVDLDQGVCSPSVILEESSPIVQLDYTQKVLLVSTCLRSVLVYTEQNIIKQVGTQPRKNAGRFGACFIPGLCKQTDVNLYASRPGLRLWKSDVQGVVQSTLLLKNVFASGVKPFELLSRANSATESKGSSQPYERNLGLLECFLHDGWVLSWNKTSIYVMDAVNQALIGGLEGLSGIVSVSCTEDEIFMLTDDRNIVRISSKPEGLMTTGVHSQINSAQAASSSESVQETVITTDSKDMQSENRASGTGQFEVHHPWSSEPEQSLNAKINAARFVWDETRERRYSESEPRSRSSSINSGISVFSHVTTPEQQVGALSSSMGLTKIPDSSERFRTINLEEFNQQLIVVPVKKKKKRKQASSASEGSLVKHEIDCSNSSQSSEPAFLSDFATDGSVTTTCDLSDQMSLLSSSLDYLTTDSPERENQISAELNIILQEENSSLLGTKKTPESVPSLQDHIPSDCSPESLKMTNVVNEKTCSSNLCLAECLNPKSSVKLEILDRYRSENGDCRGKISTLNCSEPVIRLQENFDGPIFDAVCKSEPLELRSQDLENSGLAGGLNLQASLSESSESFLDERHALLMRILSPDIEQVKPETKSFSQLYVSYNEPHLLDSSETRQTSEAVCSADNGTTEKKNVQEKLSSSSDDEDIYAHAGPYSSSEANITELPLSCNAAKSLGSVFQDLNNSAADELELLKSDQFAESWMGYIGPGHSILSLVVSEKHVWCLDYKGGLYCSPCHGTGLRWQKFEDGVQQVAVSASGALLWKIEQKSSKAFACGKVTMKGKRHWYEALPNAAYVALSDDSAWIIQTSGELYLQTGLSADRPCARAVKVECPYPLVQIASRNNVVWALTEQRTILFRNGISSFCPEGEHWMSDVVCERQMLESVCIALGDQQTVWALDTNGNLWFRTGISSKKPQGEDDHWWQVSITDYVIFDQCNIFQTIIHATHSVATVAQAPVEKVADKLRGALWSQQPTSQPSLISVNSSGVWITSGKNEFHVAKGNLLATYWKIVVPRGTVSATKWAFVMASMAPTKKGSFLWLGQSNKDLFCINDLNPEFRPSTIQLPPDIEMVQISANHDAVWGLDMKGKIHIRTLSENCPSGMHWTRLDLTQLGSIKLASLACGGQHVWACDVDGMIYFRVGTQPLNPSMMLPAWITIEPPEQPLGTQLINIYSSPNDQMVWAIDSRGNVHVRVGITDAMPVGTDWEHVPGLQASQLTVSYRTVWVRCSNGDIARRYGITNKNPAGDYWKKIPGNVICLTVTPQDELWAISTGGSLLQRLTKNFSHTDALINPNRIALLGQPEDFDDEWEMI</sequence>
<gene>
    <name evidence="3" type="ORF">scyTo_0002866</name>
</gene>
<dbReference type="PANTHER" id="PTHR23287:SF16">
    <property type="entry name" value="TECTONIN BETA-PROPELLER REPEAT-CONTAINING PROTEIN 2"/>
    <property type="match status" value="1"/>
</dbReference>
<dbReference type="PANTHER" id="PTHR23287">
    <property type="entry name" value="RUBY-EYE2-LIKE PROTEIN"/>
    <property type="match status" value="1"/>
</dbReference>
<evidence type="ECO:0000259" key="2">
    <source>
        <dbReference type="Pfam" id="PF23756"/>
    </source>
</evidence>
<feature type="region of interest" description="Disordered" evidence="1">
    <location>
        <begin position="415"/>
        <end position="440"/>
    </location>
</feature>
<dbReference type="Proteomes" id="UP000288216">
    <property type="component" value="Unassembled WGS sequence"/>
</dbReference>
<protein>
    <recommendedName>
        <fullName evidence="2">HPS5-like beta-propeller domain-containing protein</fullName>
    </recommendedName>
</protein>
<feature type="region of interest" description="Disordered" evidence="1">
    <location>
        <begin position="791"/>
        <end position="828"/>
    </location>
</feature>
<dbReference type="InterPro" id="IPR009091">
    <property type="entry name" value="RCC1/BLIP-II"/>
</dbReference>
<organism evidence="3 4">
    <name type="scientific">Scyliorhinus torazame</name>
    <name type="common">Cloudy catshark</name>
    <name type="synonym">Catulus torazame</name>
    <dbReference type="NCBI Taxonomy" id="75743"/>
    <lineage>
        <taxon>Eukaryota</taxon>
        <taxon>Metazoa</taxon>
        <taxon>Chordata</taxon>
        <taxon>Craniata</taxon>
        <taxon>Vertebrata</taxon>
        <taxon>Chondrichthyes</taxon>
        <taxon>Elasmobranchii</taxon>
        <taxon>Galeomorphii</taxon>
        <taxon>Galeoidea</taxon>
        <taxon>Carcharhiniformes</taxon>
        <taxon>Scyliorhinidae</taxon>
        <taxon>Scyliorhinus</taxon>
    </lineage>
</organism>
<reference evidence="3 4" key="1">
    <citation type="journal article" date="2018" name="Nat. Ecol. Evol.">
        <title>Shark genomes provide insights into elasmobranch evolution and the origin of vertebrates.</title>
        <authorList>
            <person name="Hara Y"/>
            <person name="Yamaguchi K"/>
            <person name="Onimaru K"/>
            <person name="Kadota M"/>
            <person name="Koyanagi M"/>
            <person name="Keeley SD"/>
            <person name="Tatsumi K"/>
            <person name="Tanaka K"/>
            <person name="Motone F"/>
            <person name="Kageyama Y"/>
            <person name="Nozu R"/>
            <person name="Adachi N"/>
            <person name="Nishimura O"/>
            <person name="Nakagawa R"/>
            <person name="Tanegashima C"/>
            <person name="Kiyatake I"/>
            <person name="Matsumoto R"/>
            <person name="Murakumo K"/>
            <person name="Nishida K"/>
            <person name="Terakita A"/>
            <person name="Kuratani S"/>
            <person name="Sato K"/>
            <person name="Hyodo S Kuraku.S."/>
        </authorList>
    </citation>
    <scope>NUCLEOTIDE SEQUENCE [LARGE SCALE GENOMIC DNA]</scope>
</reference>
<dbReference type="GO" id="GO:0005737">
    <property type="term" value="C:cytoplasm"/>
    <property type="evidence" value="ECO:0007669"/>
    <property type="project" value="GOC"/>
</dbReference>
<dbReference type="Pfam" id="PF06462">
    <property type="entry name" value="Hyd_WA"/>
    <property type="match status" value="2"/>
</dbReference>
<dbReference type="Gene3D" id="2.130.10.10">
    <property type="entry name" value="YVTN repeat-like/Quinoprotein amine dehydrogenase"/>
    <property type="match status" value="1"/>
</dbReference>
<dbReference type="SMART" id="SM00706">
    <property type="entry name" value="TECPR"/>
    <property type="match status" value="9"/>
</dbReference>
<name>A0A401PKX2_SCYTO</name>
<dbReference type="InterPro" id="IPR015943">
    <property type="entry name" value="WD40/YVTN_repeat-like_dom_sf"/>
</dbReference>
<dbReference type="SUPFAM" id="SSF50978">
    <property type="entry name" value="WD40 repeat-like"/>
    <property type="match status" value="1"/>
</dbReference>
<proteinExistence type="predicted"/>
<dbReference type="OrthoDB" id="9930272at2759"/>
<accession>A0A401PKX2</accession>
<evidence type="ECO:0000256" key="1">
    <source>
        <dbReference type="SAM" id="MobiDB-lite"/>
    </source>
</evidence>
<evidence type="ECO:0000313" key="4">
    <source>
        <dbReference type="Proteomes" id="UP000288216"/>
    </source>
</evidence>
<dbReference type="InterPro" id="IPR056499">
    <property type="entry name" value="Beta-prop_HPS5-like"/>
</dbReference>
<dbReference type="InterPro" id="IPR036322">
    <property type="entry name" value="WD40_repeat_dom_sf"/>
</dbReference>